<feature type="compositionally biased region" description="Polar residues" evidence="1">
    <location>
        <begin position="335"/>
        <end position="344"/>
    </location>
</feature>
<feature type="region of interest" description="Disordered" evidence="1">
    <location>
        <begin position="1"/>
        <end position="23"/>
    </location>
</feature>
<organism evidence="3 4">
    <name type="scientific">Macrostomum lignano</name>
    <dbReference type="NCBI Taxonomy" id="282301"/>
    <lineage>
        <taxon>Eukaryota</taxon>
        <taxon>Metazoa</taxon>
        <taxon>Spiralia</taxon>
        <taxon>Lophotrochozoa</taxon>
        <taxon>Platyhelminthes</taxon>
        <taxon>Rhabditophora</taxon>
        <taxon>Macrostomorpha</taxon>
        <taxon>Macrostomida</taxon>
        <taxon>Macrostomidae</taxon>
        <taxon>Macrostomum</taxon>
    </lineage>
</organism>
<reference evidence="4" key="1">
    <citation type="submission" date="2016-11" db="UniProtKB">
        <authorList>
            <consortium name="WormBaseParasite"/>
        </authorList>
    </citation>
    <scope>IDENTIFICATION</scope>
</reference>
<dbReference type="WBParaSite" id="maker-uti_cns_0004161-snap-gene-0.4-mRNA-1">
    <property type="protein sequence ID" value="maker-uti_cns_0004161-snap-gene-0.4-mRNA-1"/>
    <property type="gene ID" value="maker-uti_cns_0004161-snap-gene-0.4"/>
</dbReference>
<evidence type="ECO:0000256" key="1">
    <source>
        <dbReference type="SAM" id="MobiDB-lite"/>
    </source>
</evidence>
<feature type="domain" description="C-type lectin" evidence="2">
    <location>
        <begin position="1293"/>
        <end position="1400"/>
    </location>
</feature>
<dbReference type="InterPro" id="IPR016187">
    <property type="entry name" value="CTDL_fold"/>
</dbReference>
<dbReference type="PROSITE" id="PS50041">
    <property type="entry name" value="C_TYPE_LECTIN_2"/>
    <property type="match status" value="2"/>
</dbReference>
<dbReference type="InterPro" id="IPR001304">
    <property type="entry name" value="C-type_lectin-like"/>
</dbReference>
<dbReference type="InterPro" id="IPR016186">
    <property type="entry name" value="C-type_lectin-like/link_sf"/>
</dbReference>
<dbReference type="SUPFAM" id="SSF56436">
    <property type="entry name" value="C-type lectin-like"/>
    <property type="match status" value="1"/>
</dbReference>
<feature type="region of interest" description="Disordered" evidence="1">
    <location>
        <begin position="314"/>
        <end position="351"/>
    </location>
</feature>
<name>A0A1I8H3Z5_9PLAT</name>
<evidence type="ECO:0000313" key="3">
    <source>
        <dbReference type="Proteomes" id="UP000095280"/>
    </source>
</evidence>
<feature type="compositionally biased region" description="Low complexity" evidence="1">
    <location>
        <begin position="2110"/>
        <end position="2127"/>
    </location>
</feature>
<feature type="compositionally biased region" description="Low complexity" evidence="1">
    <location>
        <begin position="2805"/>
        <end position="2885"/>
    </location>
</feature>
<sequence>AGQPEGGDEEQTPDDVADPGKVEGHLLAEVQPDEADGLEAAAAVPGFPQAQPQVQSGLACHGGLGLDRVTERAQAEAAAAAGAAGAALGFCPSFVVHGEGVSKDVRLEQVLQAFTGAAAVAAALLLAAEELVRPHAAHPGPQLRADVDVLQDGVDSLSPGQRNAIAGICQVLDDFAWHVFIWQSRARDLLFWPAVEQKAGLQLASSSTWSGGFVSSTPSVSRPEQQPPQATKLLTDVLCRVNRSPHGCGASAPGLRAQLEVATRPVLGLAAPVLGEGAHRGIVQCELRHPIVLLHGCSARVPLPCRLCCHSGRNHAGKNRNGSHEKKLSAVSGATGKSSSFSVTRQHRKPQRRLDDAAYALTLSSQCKPTAQKVIKNPSRTRGIPHRHGTVRMLTELLLLTLFTAGDSLCPNRTVFTHRLIRFCLKPQFLFEPSYPARSEKLCALFCVERGDRCRGFRLTTESASGCQTFEFDRCSHRVNQNSPCTRSEWAFVRQQPGLPEGQLCPAGFANGFSGSVYKMVGVSSWTDGLNKCNSEPGLVKFADAGDRPEVEHIGTFKSTLNGDLSSWMRSFYLGGYRPSPLSSGTWYWRDCNATIQPEAWGSGEPNENGLHNRTNIWYGYSSSFGLDDEVESGASWVRALCECTGLAKFAHEIDRPEVDHMHTLRNFSNVDLSFTMRDFYIGCYRPHEGDSHNRNVFTHPIFGRDCIEAKYVSRFVFIKSCKRCAADCNLLSCLHNDGWTLQTVFVRQVQHEGVRKCSCNRVAKLYVRRQPGLRPGALCPADFHLERAPLQPESMSYWTVLLFCLLASWSAAVAELSVQQFTKHFIRLCLRPEFLRNTPLADPSNIECGMVCLNRGVRCRGFRLTGDDGSVCQTMEFDRCSHMPNEAGCDRSGWAFVRSLEGLPNGRLCPADFANGYRSSVYKMVDVSSWTDGLNKCNSEPGLAKFADGIDRLEVDHMHTLKNISNVDLVYWKRSFYLGGYRPSPLSSGTWYWHDCNATLAPEVWSIGQPNQGDSYDRINVWHGHPYGVDDEVESSSYLIRALCECIDPNLLDGRVPVLCYRPDHYPDYHSERAKDGVSQLAGLTSDSERGIASGDLISPSLLHRLILASPSNKKDTRLTLFLRVTAVAAAGVGMPPLEQTDEGRVSQRDSAGHCGRKTSSWRSLNWLVLDLSMLLLLYLLGSSCSAAAELSTQQFTKHFIRLCLRPEFLHNTPLARPSNVKCSVICINRGVRCRGFRLTGDDGSVCQTMEFDRCSHMPNEAGCDRSGWAFVRSLEGLPNGRLCPADFANGYRSSVYKMVGVSSWTDGLNKCNSEPGLAKFADGIDRPEVEHIRTLMPILNKDLSSSKRSFYLGGYRPSPLSSGTWYWRDCNIAIKPEAWGSGQPNEGAEHNRVDIWFDHDYGLDDEEESLPSRLIRALCECLNPTAGDSCISAMSSSSGLMRPSIRPQLDRAGKARKQHMVPATAVLQSAARNAMAALDGSFRHRLRVEDSRNMMILLFKGAHSRILRLLECALEQAVTMQLKRYMKPCKAPGFVEKLQLTVNTMNMMRRFLTLGSIPFTCRELLVKARIAPVLKTPAWLSMSCRRFHTPTPGAGCGTARRCQTTRRFESRQRSMSRVMSTASGVTMVFSRYSSIRTSRLFSFVRLRSLARCRAAADAFPLVALLPGSSHFSAPSSCTSCRSSASTIRSSASRVHIQQAEAVNVEIFEFATAICTKQELCNSLGLKSEEHRWMGSACLPHKGDVEQRSEVVGAAQGEGFHGVGGLVVAVELPSPTHRVEIPFLRREPGPALLSEAELVDAPSVAQVGLELLPVARVGQAGAGEHAAERDGEVVLEHQPDELHQLDQAVHKEGQPDHCERHQAADVVAQPRVVEGQPLAKVQPDVAQRLETTAAVPGSMEPPTKAASSIPLWSAASRGSGTELGQLLRARRVFGTDGCIVAAAAASAQAAAAGARLPVPGGSQPVRLGIFVHGEAVGEDSRVQQRALQSCDCLTDRLVPYDAALEPAAVDAVNCAQLRARVRTEDAAQLLAHVHPVQQGVNPLSLSQCDRDTSRRRLLGLQAVLESVGGGCVRLLQQRSGGPAEEHVPLRVHEWSRDEICPKADGCSWSQSPSAASAEQQAEPQPQCSTSRSPRESQLHELSLGHERSVRCPEGPVESPIGGLAGAATPSSSASILRSGRSSPTKVHRVLFYRQAPLGGHLLEDAPAGVLQSAAAVLQEAAHLGVEQDIVRVGPKNRLAMPAVCRNLCALILSCFICSALCHQFRASDLGCFVDSATERDVRGLKYLGLTRVGGHGMEQTNISSAYGLVHSTQMTHELCGFRYMALQAATWCGCDNSYGSHGAAPSGDCWHACAGTAVHTGIKREPFIVLGDRDLVAMSSPDSRRFLDRQRSWTRRVRRPVRHRLSVGDLQPAAAPVPPAGVCMLQSRPPSEAPAAATSSSDFVSILHLLLTLDNKELNSKHGFLGPGCCGLQPSRGNGHAFRPADAGESKTSLAVFLLWGGDSWPLGRNTAPLLRRIASQGRKIDLHAGRRDSDAGADSLLVDPSERQLNTHCFIDLDTSSKKTLITVRYELSAGGASRTFEACVLLGCTAGFLRVLRHQILDMRNTVFSVHDDGISMEFPRLFRLPAYTNCGPASGFGVVIVAQQGHSAWYHRFLSCILPALISVLPNNVLLQAGENSRFDFVIRTLGPIDKAQRCSDHLKDDEEDQPVGVRCGHAVNAETLRREGQDRPGGEDAGEAEEVEQPVPDADARSRQRHGPAVQEQQPLRVQPQVDGHGDEGHRGRQVEGGAEHLRGFENFPGISSPGLESPGLEGPGLETPGLEGPDLESPGLEIPGLETPGLEGPGLEIPGLETPGLESPGLETPGLEGPGLESPGLETPGLESPGLESPGLESPGLETPGRCAPCESLRVSRTGLTACQAQRELTVMNPYRMTFSRYSSSSISCSLDLTRCRCSANASLPLGLVSPSLAMWLRSSSARISSSTDAILYSRPHDVGTAFEQRLAHHVAGGGDVQQVEAVDRCVGEGARIAEAPDFDAALDVGRPHLPHEGDIEQWSIVVGKAEGEGLDGE</sequence>
<feature type="compositionally biased region" description="Low complexity" evidence="1">
    <location>
        <begin position="2171"/>
        <end position="2180"/>
    </location>
</feature>
<dbReference type="Gene3D" id="3.10.100.10">
    <property type="entry name" value="Mannose-Binding Protein A, subunit A"/>
    <property type="match status" value="1"/>
</dbReference>
<feature type="domain" description="C-type lectin" evidence="2">
    <location>
        <begin position="513"/>
        <end position="618"/>
    </location>
</feature>
<feature type="compositionally biased region" description="Basic and acidic residues" evidence="1">
    <location>
        <begin position="2777"/>
        <end position="2797"/>
    </location>
</feature>
<keyword evidence="3" id="KW-1185">Reference proteome</keyword>
<feature type="compositionally biased region" description="Basic and acidic residues" evidence="1">
    <location>
        <begin position="2133"/>
        <end position="2151"/>
    </location>
</feature>
<dbReference type="Proteomes" id="UP000095280">
    <property type="component" value="Unplaced"/>
</dbReference>
<feature type="region of interest" description="Disordered" evidence="1">
    <location>
        <begin position="2701"/>
        <end position="2902"/>
    </location>
</feature>
<dbReference type="CDD" id="cd00037">
    <property type="entry name" value="CLECT"/>
    <property type="match status" value="3"/>
</dbReference>
<feature type="region of interest" description="Disordered" evidence="1">
    <location>
        <begin position="2106"/>
        <end position="2180"/>
    </location>
</feature>
<dbReference type="SMART" id="SM00034">
    <property type="entry name" value="CLECT"/>
    <property type="match status" value="3"/>
</dbReference>
<accession>A0A1I8H3Z5</accession>
<evidence type="ECO:0000313" key="4">
    <source>
        <dbReference type="WBParaSite" id="maker-uti_cns_0004161-snap-gene-0.4-mRNA-1"/>
    </source>
</evidence>
<evidence type="ECO:0000259" key="2">
    <source>
        <dbReference type="PROSITE" id="PS50041"/>
    </source>
</evidence>
<feature type="compositionally biased region" description="Acidic residues" evidence="1">
    <location>
        <begin position="1"/>
        <end position="17"/>
    </location>
</feature>
<protein>
    <submittedName>
        <fullName evidence="4">Apple domain-containing protein</fullName>
    </submittedName>
</protein>
<proteinExistence type="predicted"/>
<feature type="compositionally biased region" description="Basic and acidic residues" evidence="1">
    <location>
        <begin position="2724"/>
        <end position="2735"/>
    </location>
</feature>